<feature type="chain" id="PRO_5040205702" description="SnoaL-like domain-containing protein" evidence="1">
    <location>
        <begin position="16"/>
        <end position="142"/>
    </location>
</feature>
<proteinExistence type="predicted"/>
<organism evidence="2 3">
    <name type="scientific">Caenorhabditis angaria</name>
    <dbReference type="NCBI Taxonomy" id="860376"/>
    <lineage>
        <taxon>Eukaryota</taxon>
        <taxon>Metazoa</taxon>
        <taxon>Ecdysozoa</taxon>
        <taxon>Nematoda</taxon>
        <taxon>Chromadorea</taxon>
        <taxon>Rhabditida</taxon>
        <taxon>Rhabditina</taxon>
        <taxon>Rhabditomorpha</taxon>
        <taxon>Rhabditoidea</taxon>
        <taxon>Rhabditidae</taxon>
        <taxon>Peloderinae</taxon>
        <taxon>Caenorhabditis</taxon>
    </lineage>
</organism>
<feature type="signal peptide" evidence="1">
    <location>
        <begin position="1"/>
        <end position="15"/>
    </location>
</feature>
<evidence type="ECO:0000256" key="1">
    <source>
        <dbReference type="SAM" id="SignalP"/>
    </source>
</evidence>
<dbReference type="EMBL" id="CANHGI010000002">
    <property type="protein sequence ID" value="CAI5443692.1"/>
    <property type="molecule type" value="Genomic_DNA"/>
</dbReference>
<keyword evidence="1" id="KW-0732">Signal</keyword>
<evidence type="ECO:0000313" key="3">
    <source>
        <dbReference type="Proteomes" id="UP001152747"/>
    </source>
</evidence>
<evidence type="ECO:0008006" key="4">
    <source>
        <dbReference type="Google" id="ProtNLM"/>
    </source>
</evidence>
<protein>
    <recommendedName>
        <fullName evidence="4">SnoaL-like domain-containing protein</fullName>
    </recommendedName>
</protein>
<comment type="caution">
    <text evidence="2">The sequence shown here is derived from an EMBL/GenBank/DDBJ whole genome shotgun (WGS) entry which is preliminary data.</text>
</comment>
<dbReference type="Proteomes" id="UP001152747">
    <property type="component" value="Unassembled WGS sequence"/>
</dbReference>
<gene>
    <name evidence="2" type="ORF">CAMP_LOCUS6329</name>
</gene>
<accession>A0A9P1MXV8</accession>
<keyword evidence="3" id="KW-1185">Reference proteome</keyword>
<evidence type="ECO:0000313" key="2">
    <source>
        <dbReference type="EMBL" id="CAI5443692.1"/>
    </source>
</evidence>
<sequence>MRFFVLIFACTCALAAKKMLRGSPASRAKHLNNAFMAAYRKSGIDGVQAYFDNNFYFKDFVGAHFTRAEYLDALRKGPKLVQLCWRSNGQQIAKLRKNPDGSANDLLIVEYYHFHVLYDLTFVEDNSLKGGYRWLKMEPAVN</sequence>
<name>A0A9P1MXV8_9PELO</name>
<dbReference type="AlphaFoldDB" id="A0A9P1MXV8"/>
<reference evidence="2" key="1">
    <citation type="submission" date="2022-11" db="EMBL/GenBank/DDBJ databases">
        <authorList>
            <person name="Kikuchi T."/>
        </authorList>
    </citation>
    <scope>NUCLEOTIDE SEQUENCE</scope>
    <source>
        <strain evidence="2">PS1010</strain>
    </source>
</reference>